<dbReference type="GO" id="GO:0016567">
    <property type="term" value="P:protein ubiquitination"/>
    <property type="evidence" value="ECO:0007669"/>
    <property type="project" value="TreeGrafter"/>
</dbReference>
<dbReference type="Pfam" id="PF00076">
    <property type="entry name" value="RRM_1"/>
    <property type="match status" value="1"/>
</dbReference>
<evidence type="ECO:0000259" key="4">
    <source>
        <dbReference type="PROSITE" id="PS50089"/>
    </source>
</evidence>
<dbReference type="SMART" id="SM00360">
    <property type="entry name" value="RRM"/>
    <property type="match status" value="1"/>
</dbReference>
<evidence type="ECO:0000313" key="7">
    <source>
        <dbReference type="Proteomes" id="UP001055439"/>
    </source>
</evidence>
<evidence type="ECO:0000259" key="5">
    <source>
        <dbReference type="PROSITE" id="PS50102"/>
    </source>
</evidence>
<dbReference type="PANTHER" id="PTHR12603">
    <property type="entry name" value="CCR4-NOT TRANSCRIPTION COMPLEX RELATED"/>
    <property type="match status" value="1"/>
</dbReference>
<dbReference type="AlphaFoldDB" id="A0A9E7JE82"/>
<dbReference type="GO" id="GO:0008270">
    <property type="term" value="F:zinc ion binding"/>
    <property type="evidence" value="ECO:0007669"/>
    <property type="project" value="UniProtKB-KW"/>
</dbReference>
<gene>
    <name evidence="6" type="ORF">MUK42_09151</name>
</gene>
<dbReference type="GO" id="GO:0004842">
    <property type="term" value="F:ubiquitin-protein transferase activity"/>
    <property type="evidence" value="ECO:0007669"/>
    <property type="project" value="InterPro"/>
</dbReference>
<dbReference type="SMART" id="SM00361">
    <property type="entry name" value="RRM_1"/>
    <property type="match status" value="1"/>
</dbReference>
<dbReference type="GO" id="GO:0003723">
    <property type="term" value="F:RNA binding"/>
    <property type="evidence" value="ECO:0007669"/>
    <property type="project" value="UniProtKB-UniRule"/>
</dbReference>
<dbReference type="OrthoDB" id="1923159at2759"/>
<dbReference type="PANTHER" id="PTHR12603:SF36">
    <property type="entry name" value="RNA BINDING (RRM_RBD_RNP MOTIFS) FAMILY PROTEIN"/>
    <property type="match status" value="1"/>
</dbReference>
<evidence type="ECO:0000256" key="3">
    <source>
        <dbReference type="SAM" id="MobiDB-lite"/>
    </source>
</evidence>
<proteinExistence type="predicted"/>
<dbReference type="CDD" id="cd16618">
    <property type="entry name" value="mRING-HC-C4C4_CNOT4"/>
    <property type="match status" value="1"/>
</dbReference>
<dbReference type="InterPro" id="IPR039780">
    <property type="entry name" value="Mot2"/>
</dbReference>
<dbReference type="PROSITE" id="PS50089">
    <property type="entry name" value="ZF_RING_2"/>
    <property type="match status" value="1"/>
</dbReference>
<dbReference type="InterPro" id="IPR035979">
    <property type="entry name" value="RBD_domain_sf"/>
</dbReference>
<dbReference type="Gene3D" id="3.30.70.330">
    <property type="match status" value="1"/>
</dbReference>
<dbReference type="CDD" id="cd12438">
    <property type="entry name" value="RRM_CNOT4"/>
    <property type="match status" value="1"/>
</dbReference>
<feature type="compositionally biased region" description="Polar residues" evidence="3">
    <location>
        <begin position="323"/>
        <end position="338"/>
    </location>
</feature>
<dbReference type="EMBL" id="CP097503">
    <property type="protein sequence ID" value="URD77835.1"/>
    <property type="molecule type" value="Genomic_DNA"/>
</dbReference>
<feature type="region of interest" description="Disordered" evidence="3">
    <location>
        <begin position="323"/>
        <end position="342"/>
    </location>
</feature>
<dbReference type="InterPro" id="IPR000504">
    <property type="entry name" value="RRM_dom"/>
</dbReference>
<dbReference type="InterPro" id="IPR039515">
    <property type="entry name" value="NOT4_mRING-HC-C4C4"/>
</dbReference>
<keyword evidence="1" id="KW-0862">Zinc</keyword>
<dbReference type="SUPFAM" id="SSF57850">
    <property type="entry name" value="RING/U-box"/>
    <property type="match status" value="1"/>
</dbReference>
<protein>
    <submittedName>
        <fullName evidence="6">RNA recognition</fullName>
    </submittedName>
</protein>
<dbReference type="FunFam" id="3.30.70.330:FF:000161">
    <property type="entry name" value="RNA binding (RRM/RBD/RNP motifs) family protein"/>
    <property type="match status" value="1"/>
</dbReference>
<dbReference type="InterPro" id="IPR001841">
    <property type="entry name" value="Znf_RING"/>
</dbReference>
<dbReference type="PROSITE" id="PS50102">
    <property type="entry name" value="RRM"/>
    <property type="match status" value="1"/>
</dbReference>
<dbReference type="InterPro" id="IPR012677">
    <property type="entry name" value="Nucleotide-bd_a/b_plait_sf"/>
</dbReference>
<sequence>MSDDGDRTCPLCAEEMDLTDQQLKPCKCGYKICVWCWHQINDMAEKEETEGRCPACRTPYDKERIVRMAANCKRIVAEINSEKKQKSQKAKLKTSAEAKKHLTSVRVMQRNLVYIIGLPTNLCDESILERKEYFGQYGKVIKVSISRPASTPTQQASSNSTCSVYVTYAREEEAVRCIKAVHNYVLEGKTLRACFGTTKYCHAWLRNMTCSNPDCLYLHDIGSQEDSFSKDEIISAYTRDSTDMNNIEALHNYYSSVLGSLIAYCNHLIALDEVIVVALSRVRQIASNNSQQHSGTVLPPPADDFSNSITASSRYHIRSATNSISSQAKGSPPNSNAGKPTVHLAGASWGLQTSNCRSPVASAACSQVPHAKQKVGMVGNLCLPSVLTESTDHPSAWNDEVATTSKVPENQTLTTNKSPLLLMESTKQSSSRHNFVDMTPKMPANRESLQVGDISQPVEPLRSSLVAVVTNGCSSKSSSLDGIVVTSKLGEEKPMSHSDGEFMPIIDEQSQTVVSDVSTIDLSDIPRASQLPSNFSYSLPVSASEDNETSIFANGENTKAINSTISKGFDRQFGRSGSGSATQGSSIVNGVTHSLCSSLSSVTIDSHAGADRLHVNQHRFSSVNSFTAVMPLTNDSDSASLNQALLLRDKDAGNRLRDQSCKLLKEKSTSAVNNKDVSPLPSDNKVLGVSDTVDRLSSSIYLNHSHNSGNCSSSTSWNTYVKDKQTPRVGRNMDRYLETAVFPLGDKESALLNGHKAYEQNSCSPGRGFQCPEMNCNEEKVKSSGRVNDIASYNKYSTVEIKRECSIISDILSLDVDPWDDSSATSNSFASLLGETEKQESSFKLLSSWRSNNSNQSRFSFARQESQGSVVQPTRGEAYAQMFCSSHDSFEHGLQNGTMFSTFESPNTVINSNPVVSFDKAAGTLKAKISAPPGFSTPSRVPPPDFSSQDRFYQTHEAVFSENHLLSSAVENHYQAQISGNPCDMEFIDPAILAVGKEQTSCGINNSGLGLKSTFPAQISASDSDPRIHLLRLQSLSSYHNLDIPESAGDRFLQLGDTYMTSRLSAENHRGLSPIAQISFQQLRNKQFLNKQWDGLSDLRTGSDMGLMEALRNERFGLTNGYSSNEERKFLFPNGDLYNREFRM</sequence>
<name>A0A9E7JE82_9LILI</name>
<reference evidence="6" key="1">
    <citation type="submission" date="2022-05" db="EMBL/GenBank/DDBJ databases">
        <title>The Musa troglodytarum L. genome provides insights into the mechanism of non-climacteric behaviour and enrichment of carotenoids.</title>
        <authorList>
            <person name="Wang J."/>
        </authorList>
    </citation>
    <scope>NUCLEOTIDE SEQUENCE</scope>
    <source>
        <tissue evidence="6">Leaf</tissue>
    </source>
</reference>
<keyword evidence="1" id="KW-0863">Zinc-finger</keyword>
<dbReference type="InterPro" id="IPR013083">
    <property type="entry name" value="Znf_RING/FYVE/PHD"/>
</dbReference>
<dbReference type="InterPro" id="IPR003954">
    <property type="entry name" value="RRM_euk-type"/>
</dbReference>
<dbReference type="Pfam" id="PF14570">
    <property type="entry name" value="zf-RING_4"/>
    <property type="match status" value="1"/>
</dbReference>
<organism evidence="6 7">
    <name type="scientific">Musa troglodytarum</name>
    <name type="common">fe'i banana</name>
    <dbReference type="NCBI Taxonomy" id="320322"/>
    <lineage>
        <taxon>Eukaryota</taxon>
        <taxon>Viridiplantae</taxon>
        <taxon>Streptophyta</taxon>
        <taxon>Embryophyta</taxon>
        <taxon>Tracheophyta</taxon>
        <taxon>Spermatophyta</taxon>
        <taxon>Magnoliopsida</taxon>
        <taxon>Liliopsida</taxon>
        <taxon>Zingiberales</taxon>
        <taxon>Musaceae</taxon>
        <taxon>Musa</taxon>
    </lineage>
</organism>
<feature type="domain" description="RING-type" evidence="4">
    <location>
        <begin position="9"/>
        <end position="57"/>
    </location>
</feature>
<dbReference type="GO" id="GO:0030014">
    <property type="term" value="C:CCR4-NOT complex"/>
    <property type="evidence" value="ECO:0007669"/>
    <property type="project" value="InterPro"/>
</dbReference>
<keyword evidence="1" id="KW-0479">Metal-binding</keyword>
<evidence type="ECO:0000313" key="6">
    <source>
        <dbReference type="EMBL" id="URD77835.1"/>
    </source>
</evidence>
<evidence type="ECO:0000256" key="2">
    <source>
        <dbReference type="PROSITE-ProRule" id="PRU00176"/>
    </source>
</evidence>
<dbReference type="InterPro" id="IPR034261">
    <property type="entry name" value="CNOT4_RRM"/>
</dbReference>
<keyword evidence="2" id="KW-0694">RNA-binding</keyword>
<accession>A0A9E7JE82</accession>
<dbReference type="Proteomes" id="UP001055439">
    <property type="component" value="Chromosome 10"/>
</dbReference>
<feature type="domain" description="RRM" evidence="5">
    <location>
        <begin position="111"/>
        <end position="198"/>
    </location>
</feature>
<evidence type="ECO:0000256" key="1">
    <source>
        <dbReference type="PROSITE-ProRule" id="PRU00175"/>
    </source>
</evidence>
<dbReference type="SUPFAM" id="SSF54928">
    <property type="entry name" value="RNA-binding domain, RBD"/>
    <property type="match status" value="1"/>
</dbReference>
<dbReference type="Gene3D" id="3.30.40.10">
    <property type="entry name" value="Zinc/RING finger domain, C3HC4 (zinc finger)"/>
    <property type="match status" value="1"/>
</dbReference>
<keyword evidence="7" id="KW-1185">Reference proteome</keyword>